<organism evidence="2 3">
    <name type="scientific">Alteribacillus bidgolensis</name>
    <dbReference type="NCBI Taxonomy" id="930129"/>
    <lineage>
        <taxon>Bacteria</taxon>
        <taxon>Bacillati</taxon>
        <taxon>Bacillota</taxon>
        <taxon>Bacilli</taxon>
        <taxon>Bacillales</taxon>
        <taxon>Bacillaceae</taxon>
        <taxon>Alteribacillus</taxon>
    </lineage>
</organism>
<dbReference type="Proteomes" id="UP000199017">
    <property type="component" value="Unassembled WGS sequence"/>
</dbReference>
<name>A0A1G8I8A4_9BACI</name>
<dbReference type="Gene3D" id="3.40.50.1820">
    <property type="entry name" value="alpha/beta hydrolase"/>
    <property type="match status" value="1"/>
</dbReference>
<dbReference type="OrthoDB" id="9764953at2"/>
<dbReference type="RefSeq" id="WP_091584337.1">
    <property type="nucleotide sequence ID" value="NZ_FNDU01000005.1"/>
</dbReference>
<dbReference type="PANTHER" id="PTHR43037">
    <property type="entry name" value="UNNAMED PRODUCT-RELATED"/>
    <property type="match status" value="1"/>
</dbReference>
<dbReference type="InterPro" id="IPR029058">
    <property type="entry name" value="AB_hydrolase_fold"/>
</dbReference>
<keyword evidence="1" id="KW-0732">Signal</keyword>
<dbReference type="STRING" id="930129.SAMN05216352_10583"/>
<gene>
    <name evidence="2" type="ORF">SAMN05216352_10583</name>
</gene>
<dbReference type="InterPro" id="IPR000801">
    <property type="entry name" value="Esterase-like"/>
</dbReference>
<proteinExistence type="predicted"/>
<dbReference type="AlphaFoldDB" id="A0A1G8I8A4"/>
<dbReference type="SUPFAM" id="SSF53474">
    <property type="entry name" value="alpha/beta-Hydrolases"/>
    <property type="match status" value="1"/>
</dbReference>
<dbReference type="InterPro" id="IPR050955">
    <property type="entry name" value="Plant_Biomass_Hydrol_Est"/>
</dbReference>
<accession>A0A1G8I8A4</accession>
<evidence type="ECO:0000256" key="1">
    <source>
        <dbReference type="ARBA" id="ARBA00022729"/>
    </source>
</evidence>
<dbReference type="Pfam" id="PF00756">
    <property type="entry name" value="Esterase"/>
    <property type="match status" value="1"/>
</dbReference>
<evidence type="ECO:0000313" key="3">
    <source>
        <dbReference type="Proteomes" id="UP000199017"/>
    </source>
</evidence>
<evidence type="ECO:0000313" key="2">
    <source>
        <dbReference type="EMBL" id="SDI15188.1"/>
    </source>
</evidence>
<reference evidence="2 3" key="1">
    <citation type="submission" date="2016-10" db="EMBL/GenBank/DDBJ databases">
        <authorList>
            <person name="de Groot N.N."/>
        </authorList>
    </citation>
    <scope>NUCLEOTIDE SEQUENCE [LARGE SCALE GENOMIC DNA]</scope>
    <source>
        <strain evidence="3">P4B,CCM 7963,CECT 7998,DSM 25260,IBRC-M 10614,KCTC 13821</strain>
    </source>
</reference>
<dbReference type="PANTHER" id="PTHR43037:SF1">
    <property type="entry name" value="BLL1128 PROTEIN"/>
    <property type="match status" value="1"/>
</dbReference>
<protein>
    <submittedName>
        <fullName evidence="2">Polyhydroxybutyrate depolymerase</fullName>
    </submittedName>
</protein>
<dbReference type="EMBL" id="FNDU01000005">
    <property type="protein sequence ID" value="SDI15188.1"/>
    <property type="molecule type" value="Genomic_DNA"/>
</dbReference>
<sequence length="305" mass="33918">MVAKGELVKETIEIEGVTRNYLYYVPSSLQDEALVPLLFSFHGAGSDANYHSRLTNFHKLAESEQFIVIYPESKQIKNGDPRSKQWNEGKEGNLAYQTGSKDVQFIKELLHQWNITYNIASDQVYATGFSNGASFSLRLALEMPGTFSAVGAVAGPLPKVYKKKETGVLPPLVFVMGNEDPVVPYAEEDAKGEVSYEVDGLLGAKSTVEWWTYQSASSWEIKNERLSPISLHDSTRVERSLYVAEKEVMTAVLYTVKGGGHTWPGGPKVQVPAFGRVSRQIDTSKLLWDSFQLLNQQKSTLLGDE</sequence>
<keyword evidence="3" id="KW-1185">Reference proteome</keyword>